<comment type="subcellular location">
    <subcellularLocation>
        <location evidence="9">Cytoplasm</location>
    </subcellularLocation>
</comment>
<comment type="catalytic activity">
    <reaction evidence="9">
        <text>cytidine(34) in elongator tRNA(Met) + acetyl-CoA + ATP + H2O = N(4)-acetylcytidine(34) in elongator tRNA(Met) + ADP + phosphate + CoA + H(+)</text>
        <dbReference type="Rhea" id="RHEA:43788"/>
        <dbReference type="Rhea" id="RHEA-COMP:10693"/>
        <dbReference type="Rhea" id="RHEA-COMP:10694"/>
        <dbReference type="ChEBI" id="CHEBI:15377"/>
        <dbReference type="ChEBI" id="CHEBI:15378"/>
        <dbReference type="ChEBI" id="CHEBI:30616"/>
        <dbReference type="ChEBI" id="CHEBI:43474"/>
        <dbReference type="ChEBI" id="CHEBI:57287"/>
        <dbReference type="ChEBI" id="CHEBI:57288"/>
        <dbReference type="ChEBI" id="CHEBI:74900"/>
        <dbReference type="ChEBI" id="CHEBI:82748"/>
        <dbReference type="ChEBI" id="CHEBI:456216"/>
        <dbReference type="EC" id="2.3.1.193"/>
    </reaction>
</comment>
<dbReference type="HAMAP" id="MF_01886">
    <property type="entry name" value="tRNA_acetyltr_TmcA"/>
    <property type="match status" value="1"/>
</dbReference>
<keyword evidence="8 9" id="KW-0012">Acyltransferase</keyword>
<dbReference type="CDD" id="cd04301">
    <property type="entry name" value="NAT_SF"/>
    <property type="match status" value="1"/>
</dbReference>
<keyword evidence="6 9" id="KW-0067">ATP-binding</keyword>
<evidence type="ECO:0000256" key="6">
    <source>
        <dbReference type="ARBA" id="ARBA00022840"/>
    </source>
</evidence>
<feature type="binding site" evidence="9">
    <location>
        <position position="357"/>
    </location>
    <ligand>
        <name>ATP</name>
        <dbReference type="ChEBI" id="CHEBI:30616"/>
    </ligand>
</feature>
<dbReference type="SUPFAM" id="SSF55729">
    <property type="entry name" value="Acyl-CoA N-acyltransferases (Nat)"/>
    <property type="match status" value="1"/>
</dbReference>
<dbReference type="InterPro" id="IPR000182">
    <property type="entry name" value="GNAT_dom"/>
</dbReference>
<evidence type="ECO:0000256" key="3">
    <source>
        <dbReference type="ARBA" id="ARBA00022679"/>
    </source>
</evidence>
<keyword evidence="7 9" id="KW-0694">RNA-binding</keyword>
<dbReference type="GO" id="GO:0016746">
    <property type="term" value="F:acyltransferase activity"/>
    <property type="evidence" value="ECO:0007669"/>
    <property type="project" value="UniProtKB-KW"/>
</dbReference>
<keyword evidence="2 9" id="KW-0820">tRNA-binding</keyword>
<comment type="caution">
    <text evidence="11">The sequence shown here is derived from an EMBL/GenBank/DDBJ whole genome shotgun (WGS) entry which is preliminary data.</text>
</comment>
<feature type="binding site" evidence="9">
    <location>
        <position position="549"/>
    </location>
    <ligand>
        <name>acetyl-CoA</name>
        <dbReference type="ChEBI" id="CHEBI:57288"/>
    </ligand>
</feature>
<dbReference type="SUPFAM" id="SSF52540">
    <property type="entry name" value="P-loop containing nucleoside triphosphate hydrolases"/>
    <property type="match status" value="1"/>
</dbReference>
<proteinExistence type="inferred from homology"/>
<dbReference type="Proteomes" id="UP001201273">
    <property type="component" value="Unassembled WGS sequence"/>
</dbReference>
<dbReference type="RefSeq" id="WP_233051825.1">
    <property type="nucleotide sequence ID" value="NZ_JAIMJA010000004.1"/>
</dbReference>
<dbReference type="EC" id="2.3.1.193" evidence="9"/>
<gene>
    <name evidence="9" type="primary">tmcA</name>
    <name evidence="11" type="ORF">K6Y31_05405</name>
</gene>
<dbReference type="Gene3D" id="3.40.50.11040">
    <property type="match status" value="1"/>
</dbReference>
<protein>
    <recommendedName>
        <fullName evidence="9">tRNA(Met) cytidine acetyltransferase TmcA</fullName>
        <ecNumber evidence="9">2.3.1.193</ecNumber>
    </recommendedName>
</protein>
<keyword evidence="1 9" id="KW-0963">Cytoplasm</keyword>
<keyword evidence="4 9" id="KW-0819">tRNA processing</keyword>
<reference evidence="11 12" key="1">
    <citation type="journal article" date="2022" name="Environ. Microbiol. Rep.">
        <title>Eco-phylogenetic analyses reveal divergent evolution of vitamin B12 metabolism in the marine bacterial family 'Psychromonadaceae'.</title>
        <authorList>
            <person name="Jin X."/>
            <person name="Yang Y."/>
            <person name="Cao H."/>
            <person name="Gao B."/>
            <person name="Zhao Z."/>
        </authorList>
    </citation>
    <scope>NUCLEOTIDE SEQUENCE [LARGE SCALE GENOMIC DNA]</scope>
    <source>
        <strain evidence="11 12">MKS20</strain>
    </source>
</reference>
<feature type="binding site" evidence="9">
    <location>
        <position position="542"/>
    </location>
    <ligand>
        <name>acetyl-CoA</name>
        <dbReference type="ChEBI" id="CHEBI:57288"/>
    </ligand>
</feature>
<dbReference type="PANTHER" id="PTHR10925">
    <property type="entry name" value="N-ACETYLTRANSFERASE 10"/>
    <property type="match status" value="1"/>
</dbReference>
<evidence type="ECO:0000256" key="1">
    <source>
        <dbReference type="ARBA" id="ARBA00022490"/>
    </source>
</evidence>
<comment type="function">
    <text evidence="9">Catalyzes the formation of N(4)-acetylcytidine (ac(4)C) at the wobble position of tRNA(Met), by using acetyl-CoA as an acetyl donor and ATP (or GTP).</text>
</comment>
<evidence type="ECO:0000256" key="5">
    <source>
        <dbReference type="ARBA" id="ARBA00022741"/>
    </source>
</evidence>
<dbReference type="Pfam" id="PF13718">
    <property type="entry name" value="GNAT_acetyltr_2"/>
    <property type="match status" value="2"/>
</dbReference>
<comment type="similarity">
    <text evidence="9">Belongs to the TmcA family.</text>
</comment>
<evidence type="ECO:0000256" key="7">
    <source>
        <dbReference type="ARBA" id="ARBA00022884"/>
    </source>
</evidence>
<evidence type="ECO:0000313" key="11">
    <source>
        <dbReference type="EMBL" id="MCE2594249.1"/>
    </source>
</evidence>
<dbReference type="Gene3D" id="1.20.120.890">
    <property type="entry name" value="tRNA(Met) cytidine acetyltransferase, tail domain"/>
    <property type="match status" value="1"/>
</dbReference>
<dbReference type="PANTHER" id="PTHR10925:SF5">
    <property type="entry name" value="RNA CYTIDINE ACETYLTRANSFERASE"/>
    <property type="match status" value="1"/>
</dbReference>
<dbReference type="PROSITE" id="PS51186">
    <property type="entry name" value="GNAT"/>
    <property type="match status" value="1"/>
</dbReference>
<dbReference type="InterPro" id="IPR013562">
    <property type="entry name" value="TmcA/NAT10_N"/>
</dbReference>
<evidence type="ECO:0000256" key="9">
    <source>
        <dbReference type="HAMAP-Rule" id="MF_01886"/>
    </source>
</evidence>
<keyword evidence="5 9" id="KW-0547">Nucleotide-binding</keyword>
<dbReference type="EMBL" id="JAIMJA010000004">
    <property type="protein sequence ID" value="MCE2594249.1"/>
    <property type="molecule type" value="Genomic_DNA"/>
</dbReference>
<name>A0ABS8W5J4_9GAMM</name>
<feature type="domain" description="N-acetyltransferase" evidence="10">
    <location>
        <begin position="390"/>
        <end position="577"/>
    </location>
</feature>
<dbReference type="InterPro" id="IPR024914">
    <property type="entry name" value="tRNA_acetyltr_TmcA"/>
</dbReference>
<evidence type="ECO:0000256" key="8">
    <source>
        <dbReference type="ARBA" id="ARBA00023315"/>
    </source>
</evidence>
<keyword evidence="12" id="KW-1185">Reference proteome</keyword>
<evidence type="ECO:0000256" key="4">
    <source>
        <dbReference type="ARBA" id="ARBA00022694"/>
    </source>
</evidence>
<dbReference type="InterPro" id="IPR016181">
    <property type="entry name" value="Acyl_CoA_acyltransferase"/>
</dbReference>
<dbReference type="InterPro" id="IPR032672">
    <property type="entry name" value="TmcA/NAT10/Kre33"/>
</dbReference>
<comment type="caution">
    <text evidence="9">Lacks conserved residue(s) required for the propagation of feature annotation.</text>
</comment>
<dbReference type="Pfam" id="PF05127">
    <property type="entry name" value="NAT10_TcmA_helicase"/>
    <property type="match status" value="1"/>
</dbReference>
<dbReference type="Pfam" id="PF08351">
    <property type="entry name" value="TmcA_N"/>
    <property type="match status" value="1"/>
</dbReference>
<evidence type="ECO:0000313" key="12">
    <source>
        <dbReference type="Proteomes" id="UP001201273"/>
    </source>
</evidence>
<feature type="binding site" evidence="9">
    <location>
        <position position="188"/>
    </location>
    <ligand>
        <name>ATP</name>
        <dbReference type="ChEBI" id="CHEBI:30616"/>
    </ligand>
</feature>
<keyword evidence="3 9" id="KW-0808">Transferase</keyword>
<dbReference type="InterPro" id="IPR027417">
    <property type="entry name" value="P-loop_NTPase"/>
</dbReference>
<dbReference type="Gene3D" id="3.40.50.300">
    <property type="entry name" value="P-loop containing nucleotide triphosphate hydrolases"/>
    <property type="match status" value="1"/>
</dbReference>
<dbReference type="InterPro" id="IPR038321">
    <property type="entry name" value="TmcA_C_sf"/>
</dbReference>
<organism evidence="11 12">
    <name type="scientific">Motilimonas cestriensis</name>
    <dbReference type="NCBI Taxonomy" id="2742685"/>
    <lineage>
        <taxon>Bacteria</taxon>
        <taxon>Pseudomonadati</taxon>
        <taxon>Pseudomonadota</taxon>
        <taxon>Gammaproteobacteria</taxon>
        <taxon>Alteromonadales</taxon>
        <taxon>Alteromonadales genera incertae sedis</taxon>
        <taxon>Motilimonas</taxon>
    </lineage>
</organism>
<dbReference type="Gene3D" id="3.40.630.30">
    <property type="match status" value="1"/>
</dbReference>
<evidence type="ECO:0000256" key="2">
    <source>
        <dbReference type="ARBA" id="ARBA00022555"/>
    </source>
</evidence>
<accession>A0ABS8W5J4</accession>
<evidence type="ECO:0000259" key="10">
    <source>
        <dbReference type="PROSITE" id="PS51186"/>
    </source>
</evidence>
<dbReference type="InterPro" id="IPR007807">
    <property type="entry name" value="TcmA/NAT10_helicase"/>
</dbReference>
<sequence length="713" mass="78664">MNLLPLINVLIKHAQQTNHRRLVVISGEQTWAHQTIHPCIAPESIFVGSHRPAVTLPASVRHCQANKTHQLLGQQCSQLIIDAYGGLSADAIGAMSGTLTGGGLFILICPPLDTWPNYHDPDYQRFISAHSPRPKHSLFLARLVALLQQDRNVTIVEQGKPLPQIDSVMGTATTAVAEYQAPYKNSEQADAVALIHKVTTGRANRPLVLTADRGRGKSAALGIAAAQLLSQRQQIEIALTAPSPQAVQSVFELAQANLPAAERVGNKLSYQGNTLTFFAPDQLLLEQPEATLLLIDEAAALPIPLLQQLHQNYKRVVFCSTLHGYEGSGRGFSLKFIPYLQRASNGYKQTHLKSPIRWAEDDPVEALIFNALLLDAQLPSLSLTQQDEELVVRQVMPQELSNNEALLRAIFSLLVCAHYQTKPSDLRALLDNPGIQIMVLQQGQGIIGAAIISSEGQLSASLSQDVYHGKRRIQGHLIPQSLLFHSGQQAAGAKHYARIMRIAIHPSLQQQGLGRYLVKQLSKWASEQGYDFLGSSFGLTLELGLFWQRLGFQLAHLGLTQDSASGCYSALMLMPLTAEQAPWLFQCQERLFNQLGDYFCGPFKHLTPELACFIINSHHTPAPTDLIKDIQTYVQYHRPLAFILPNIKKWLIKHGRAEDASPSEQALLARLILQQQGWASSIKDSSYSGKKEAEASLKACLQRYLNKGPDYDN</sequence>